<comment type="caution">
    <text evidence="1">The sequence shown here is derived from an EMBL/GenBank/DDBJ whole genome shotgun (WGS) entry which is preliminary data.</text>
</comment>
<keyword evidence="2" id="KW-1185">Reference proteome</keyword>
<dbReference type="AlphaFoldDB" id="A0AAN7PKU6"/>
<evidence type="ECO:0000313" key="2">
    <source>
        <dbReference type="Proteomes" id="UP001333110"/>
    </source>
</evidence>
<organism evidence="1 2">
    <name type="scientific">Mycteria americana</name>
    <name type="common">Wood stork</name>
    <dbReference type="NCBI Taxonomy" id="33587"/>
    <lineage>
        <taxon>Eukaryota</taxon>
        <taxon>Metazoa</taxon>
        <taxon>Chordata</taxon>
        <taxon>Craniata</taxon>
        <taxon>Vertebrata</taxon>
        <taxon>Euteleostomi</taxon>
        <taxon>Archelosauria</taxon>
        <taxon>Archosauria</taxon>
        <taxon>Dinosauria</taxon>
        <taxon>Saurischia</taxon>
        <taxon>Theropoda</taxon>
        <taxon>Coelurosauria</taxon>
        <taxon>Aves</taxon>
        <taxon>Neognathae</taxon>
        <taxon>Neoaves</taxon>
        <taxon>Aequornithes</taxon>
        <taxon>Ciconiiformes</taxon>
        <taxon>Ciconiidae</taxon>
        <taxon>Mycteria</taxon>
    </lineage>
</organism>
<gene>
    <name evidence="1" type="ORF">QYF61_021126</name>
</gene>
<dbReference type="Proteomes" id="UP001333110">
    <property type="component" value="Unassembled WGS sequence"/>
</dbReference>
<accession>A0AAN7PKU6</accession>
<reference evidence="1 2" key="1">
    <citation type="journal article" date="2023" name="J. Hered.">
        <title>Chromosome-level genome of the wood stork (Mycteria americana) provides insight into avian chromosome evolution.</title>
        <authorList>
            <person name="Flamio R. Jr."/>
            <person name="Ramstad K.M."/>
        </authorList>
    </citation>
    <scope>NUCLEOTIDE SEQUENCE [LARGE SCALE GENOMIC DNA]</scope>
    <source>
        <strain evidence="1">JAX WOST 10</strain>
    </source>
</reference>
<dbReference type="EMBL" id="JAUNZN010000003">
    <property type="protein sequence ID" value="KAK4824886.1"/>
    <property type="molecule type" value="Genomic_DNA"/>
</dbReference>
<evidence type="ECO:0000313" key="1">
    <source>
        <dbReference type="EMBL" id="KAK4824886.1"/>
    </source>
</evidence>
<name>A0AAN7PKU6_MYCAM</name>
<protein>
    <submittedName>
        <fullName evidence="1">Uncharacterized protein</fullName>
    </submittedName>
</protein>
<sequence length="106" mass="12135">MEAGSDRVRKATVHLEFNPVRAVKSSKKGFHRYISSEKTTRENVSLLLNGALVVYPRSRYWGQYCLTSSLMIYMMAKSAFSEGLGRVVDTPDDFAAIHRYLDRQEK</sequence>
<proteinExistence type="predicted"/>